<protein>
    <submittedName>
        <fullName evidence="2">SFRICE_029609</fullName>
    </submittedName>
</protein>
<gene>
    <name evidence="2" type="ORF">SFRICE_029609</name>
</gene>
<reference evidence="2" key="1">
    <citation type="submission" date="2016-07" db="EMBL/GenBank/DDBJ databases">
        <authorList>
            <person name="Bretaudeau A."/>
        </authorList>
    </citation>
    <scope>NUCLEOTIDE SEQUENCE</scope>
    <source>
        <strain evidence="2">Rice</strain>
        <tissue evidence="2">Whole body</tissue>
    </source>
</reference>
<feature type="compositionally biased region" description="Polar residues" evidence="1">
    <location>
        <begin position="233"/>
        <end position="242"/>
    </location>
</feature>
<organism evidence="2">
    <name type="scientific">Spodoptera frugiperda</name>
    <name type="common">Fall armyworm</name>
    <dbReference type="NCBI Taxonomy" id="7108"/>
    <lineage>
        <taxon>Eukaryota</taxon>
        <taxon>Metazoa</taxon>
        <taxon>Ecdysozoa</taxon>
        <taxon>Arthropoda</taxon>
        <taxon>Hexapoda</taxon>
        <taxon>Insecta</taxon>
        <taxon>Pterygota</taxon>
        <taxon>Neoptera</taxon>
        <taxon>Endopterygota</taxon>
        <taxon>Lepidoptera</taxon>
        <taxon>Glossata</taxon>
        <taxon>Ditrysia</taxon>
        <taxon>Noctuoidea</taxon>
        <taxon>Noctuidae</taxon>
        <taxon>Amphipyrinae</taxon>
        <taxon>Spodoptera</taxon>
    </lineage>
</organism>
<evidence type="ECO:0000313" key="2">
    <source>
        <dbReference type="EMBL" id="SOQ41030.1"/>
    </source>
</evidence>
<sequence length="242" mass="26598">MFEDYNSEFKSLIITASLVEWSLLRQPGKRSRFRFPRRANYVVTPVMCTSAYPFGDKRRNVIYIPKYCCYIVTTSPAMLEKLAGNALVTPLVFRVSMGGGDCLPSGDTSVRLPYTITSDPPQLDMETHTTTSTDLHRTDRIIGNAYMRRVPMTPYGMGAMRTMRACGRLSLGGNHPMTSPALSEVRGSVRLLLTKNHPVPTPARRAGAPVNPLAGKRADGSPDSKQSPPPMDTLTTRGVTST</sequence>
<accession>A0A2H1VJM8</accession>
<proteinExistence type="predicted"/>
<dbReference type="EMBL" id="ODYU01002925">
    <property type="protein sequence ID" value="SOQ41030.1"/>
    <property type="molecule type" value="Genomic_DNA"/>
</dbReference>
<evidence type="ECO:0000256" key="1">
    <source>
        <dbReference type="SAM" id="MobiDB-lite"/>
    </source>
</evidence>
<dbReference type="AlphaFoldDB" id="A0A2H1VJM8"/>
<name>A0A2H1VJM8_SPOFR</name>
<feature type="region of interest" description="Disordered" evidence="1">
    <location>
        <begin position="196"/>
        <end position="242"/>
    </location>
</feature>